<organism evidence="3 4">
    <name type="scientific">Candidatus Thiodiazotropha taylori</name>
    <dbReference type="NCBI Taxonomy" id="2792791"/>
    <lineage>
        <taxon>Bacteria</taxon>
        <taxon>Pseudomonadati</taxon>
        <taxon>Pseudomonadota</taxon>
        <taxon>Gammaproteobacteria</taxon>
        <taxon>Chromatiales</taxon>
        <taxon>Sedimenticolaceae</taxon>
        <taxon>Candidatus Thiodiazotropha</taxon>
    </lineage>
</organism>
<keyword evidence="2" id="KW-0812">Transmembrane</keyword>
<gene>
    <name evidence="3" type="ORF">KME65_02085</name>
</gene>
<evidence type="ECO:0000256" key="2">
    <source>
        <dbReference type="SAM" id="Phobius"/>
    </source>
</evidence>
<feature type="compositionally biased region" description="Basic and acidic residues" evidence="1">
    <location>
        <begin position="49"/>
        <end position="61"/>
    </location>
</feature>
<dbReference type="Proteomes" id="UP000770889">
    <property type="component" value="Unassembled WGS sequence"/>
</dbReference>
<keyword evidence="2" id="KW-1133">Transmembrane helix</keyword>
<evidence type="ECO:0000313" key="3">
    <source>
        <dbReference type="EMBL" id="MBT2987728.1"/>
    </source>
</evidence>
<dbReference type="AlphaFoldDB" id="A0A944M9B6"/>
<reference evidence="3 4" key="1">
    <citation type="submission" date="2021-05" db="EMBL/GenBank/DDBJ databases">
        <title>Genetic and Functional Diversity in Clade A Lucinid endosymbionts from the Bahamas.</title>
        <authorList>
            <person name="Giani N.M."/>
            <person name="Engel A.S."/>
            <person name="Campbell B.J."/>
        </authorList>
    </citation>
    <scope>NUCLEOTIDE SEQUENCE [LARGE SCALE GENOMIC DNA]</scope>
    <source>
        <strain evidence="3">LUC16012Gg_MoonRockCtena</strain>
    </source>
</reference>
<name>A0A944M9B6_9GAMM</name>
<evidence type="ECO:0000256" key="1">
    <source>
        <dbReference type="SAM" id="MobiDB-lite"/>
    </source>
</evidence>
<protein>
    <submittedName>
        <fullName evidence="3">Uncharacterized protein</fullName>
    </submittedName>
</protein>
<feature type="transmembrane region" description="Helical" evidence="2">
    <location>
        <begin position="6"/>
        <end position="36"/>
    </location>
</feature>
<keyword evidence="2" id="KW-0472">Membrane</keyword>
<dbReference type="EMBL" id="JAHHGM010000001">
    <property type="protein sequence ID" value="MBT2987728.1"/>
    <property type="molecule type" value="Genomic_DNA"/>
</dbReference>
<feature type="region of interest" description="Disordered" evidence="1">
    <location>
        <begin position="38"/>
        <end position="61"/>
    </location>
</feature>
<proteinExistence type="predicted"/>
<comment type="caution">
    <text evidence="3">The sequence shown here is derived from an EMBL/GenBank/DDBJ whole genome shotgun (WGS) entry which is preliminary data.</text>
</comment>
<evidence type="ECO:0000313" key="4">
    <source>
        <dbReference type="Proteomes" id="UP000770889"/>
    </source>
</evidence>
<sequence length="61" mass="6829">METILAGILMLAPAIFFVLLIAGGIITVSMWVYAHLQNGSGGKQRRYERRSGIERRHTVTQ</sequence>
<accession>A0A944M9B6</accession>